<feature type="domain" description="Helicase C-terminal" evidence="9">
    <location>
        <begin position="916"/>
        <end position="1081"/>
    </location>
</feature>
<dbReference type="InterPro" id="IPR002464">
    <property type="entry name" value="DNA/RNA_helicase_DEAH_CS"/>
</dbReference>
<dbReference type="Pfam" id="PF00271">
    <property type="entry name" value="Helicase_C"/>
    <property type="match status" value="1"/>
</dbReference>
<dbReference type="InterPro" id="IPR007502">
    <property type="entry name" value="Helicase-assoc_dom"/>
</dbReference>
<dbReference type="GO" id="GO:1990904">
    <property type="term" value="C:ribonucleoprotein complex"/>
    <property type="evidence" value="ECO:0007669"/>
    <property type="project" value="UniProtKB-ARBA"/>
</dbReference>
<dbReference type="Gene3D" id="3.40.50.300">
    <property type="entry name" value="P-loop containing nucleotide triphosphate hydrolases"/>
    <property type="match status" value="2"/>
</dbReference>
<dbReference type="GO" id="GO:0016787">
    <property type="term" value="F:hydrolase activity"/>
    <property type="evidence" value="ECO:0007669"/>
    <property type="project" value="UniProtKB-KW"/>
</dbReference>
<dbReference type="SMART" id="SM00847">
    <property type="entry name" value="HA2"/>
    <property type="match status" value="1"/>
</dbReference>
<proteinExistence type="predicted"/>
<dbReference type="InterPro" id="IPR011709">
    <property type="entry name" value="DEAD-box_helicase_OB_fold"/>
</dbReference>
<sequence length="1404" mass="158420">MPPNKKKKKPASNPARGFATVSVPSRPKLADSTAVSSTAESSVAASEGEKSPPISTPEIPQKKAGNDSEKSLEHLSPEELERHFEDAELQSLVDKYSSKCKSEAIRQVSKLETERRVLRSQANVLSLHEWMPQEILDKVLSYAVTEQDNREPLSERDLDTTKEEELTARLWTLRDIFQKLQFSQDRVEEILKYLIVYNPSLTGGNKDISLVVDESLSWLALQCSPSELSPYDKKETALLKTEDGITSWINGGKERSANPSSAQSKDEWKKAKPQPSAVKAPQPTFDDSDDSVDPEDFVDEYVSLHSRLYQIQPQLFDQPMKGSKKGAQKRATDETDPRAKRILQNLAKIQNDVLFDQHEAELKWLEKLNDLRKESAFTRVKERTVEKPATASPPEEPEKVDEPLLEAAESGDEGLFGEMFAAEVSDGPSTFLETPNSHHLLRDFGKLVGLSPRRVLEEACKARDPASKVVFQDLSVSSYSNRKAVEIQWSKPQEEPFSVAVDRVTIKSNPYTVFASMDTIATSTAIQAEGYASTLGLFLISGSNTKEGKAYLRLPAVWRELWTEFSELKKQQEDEADKTQIKYLRDLVRENHGKFENDVVLSENFKRRNGNSKAAEAAEAVQEAGQRVSAERLSHLWKEKSSTPAFQKMTESRKNLPIWAHKQEILHTLENNQAVIICSETGSGKSTQIPSFIMENELANGRECKIYITEPRRISAISLARRVSEELGEKSYDVGTSRSLVGYAIRLESKITQSTKLIFATTGVVVRMLERPSDFQDISHIVLDEVHERSIDGDFLLIVLRRLLTQRPDLKVVLMSATVDARRFSNYLGGAPVLNIPGRTFPVEVKYLEDAIHLTNHRVDDQQPGRVVDDDDEDYSSEGPRNDETTRSLRASLNGYPQKTKETVLKFDEYRLDYRLVTKLLVSIATRPEMKQYSKAILVFMPGLAEIRRLHDEIGAEPTFNQGWILHILHSSISSEDQEKAFLVPPEGMRKIVIATNIAETGITIPDITAVVDAGKEKVMRHDNQLSEQQTPEMLRLSLQDLVLRVKICNLGEVEETLLEAMDPPSSKNIRRAIESLKEVKALTSTEGLTTLGKQLAKLPLDVFLGKLIIYGAIFKCLDACVSIAAILSSKSPFVNTVGSNTQRDLARASFKRGDSDLLTVYNAYLAWRRSKNTPGTNEYAFCRKNFLSPQTLLNIEDIKSQLLVSIVDAGLLKLDGDEQASLRRARITSRNRHFFSVPERVDVNSANDVVVNSVIAWSFYPKLVAREGKGWRNVGNNQSVTLHPTSVNKRAEQSIKWLSFYHMMQARSKLYNAHETSAVEDFAVAMLCGDVEFKMYAGMISIDNNRIRFAVRDWKQMVAFKTLASRVREVLTEIIRRPQKALSHQQREWMEVWQQIFARREMQ</sequence>
<dbReference type="InterPro" id="IPR027417">
    <property type="entry name" value="P-loop_NTPase"/>
</dbReference>
<feature type="compositionally biased region" description="Basic residues" evidence="7">
    <location>
        <begin position="1"/>
        <end position="10"/>
    </location>
</feature>
<dbReference type="GO" id="GO:0005524">
    <property type="term" value="F:ATP binding"/>
    <property type="evidence" value="ECO:0007669"/>
    <property type="project" value="UniProtKB-KW"/>
</dbReference>
<reference evidence="10 11" key="1">
    <citation type="submission" date="2015-04" db="EMBL/GenBank/DDBJ databases">
        <authorList>
            <person name="Syromyatnikov M.Y."/>
            <person name="Popov V.N."/>
        </authorList>
    </citation>
    <scope>NUCLEOTIDE SEQUENCE [LARGE SCALE GENOMIC DNA]</scope>
    <source>
        <strain evidence="10">WF-38-12</strain>
    </source>
</reference>
<dbReference type="InterPro" id="IPR011545">
    <property type="entry name" value="DEAD/DEAH_box_helicase_dom"/>
</dbReference>
<evidence type="ECO:0000313" key="11">
    <source>
        <dbReference type="Proteomes" id="UP000054383"/>
    </source>
</evidence>
<organism evidence="10 11">
    <name type="scientific">Talaromyces islandicus</name>
    <name type="common">Penicillium islandicum</name>
    <dbReference type="NCBI Taxonomy" id="28573"/>
    <lineage>
        <taxon>Eukaryota</taxon>
        <taxon>Fungi</taxon>
        <taxon>Dikarya</taxon>
        <taxon>Ascomycota</taxon>
        <taxon>Pezizomycotina</taxon>
        <taxon>Eurotiomycetes</taxon>
        <taxon>Eurotiomycetidae</taxon>
        <taxon>Eurotiales</taxon>
        <taxon>Trichocomaceae</taxon>
        <taxon>Talaromyces</taxon>
        <taxon>Talaromyces sect. Islandici</taxon>
    </lineage>
</organism>
<evidence type="ECO:0000256" key="5">
    <source>
        <dbReference type="ARBA" id="ARBA00022840"/>
    </source>
</evidence>
<evidence type="ECO:0000256" key="4">
    <source>
        <dbReference type="ARBA" id="ARBA00022806"/>
    </source>
</evidence>
<protein>
    <recommendedName>
        <fullName evidence="1">RNA helicase</fullName>
        <ecNumber evidence="1">3.6.4.13</ecNumber>
    </recommendedName>
</protein>
<dbReference type="Pfam" id="PF07717">
    <property type="entry name" value="OB_NTP_bind"/>
    <property type="match status" value="1"/>
</dbReference>
<accession>A0A0U1M4J8</accession>
<keyword evidence="11" id="KW-1185">Reference proteome</keyword>
<dbReference type="OrthoDB" id="5600252at2759"/>
<feature type="region of interest" description="Disordered" evidence="7">
    <location>
        <begin position="315"/>
        <end position="335"/>
    </location>
</feature>
<feature type="domain" description="Helicase ATP-binding" evidence="8">
    <location>
        <begin position="666"/>
        <end position="837"/>
    </location>
</feature>
<dbReference type="PROSITE" id="PS51192">
    <property type="entry name" value="HELICASE_ATP_BIND_1"/>
    <property type="match status" value="1"/>
</dbReference>
<feature type="region of interest" description="Disordered" evidence="7">
    <location>
        <begin position="859"/>
        <end position="891"/>
    </location>
</feature>
<dbReference type="CDD" id="cd17917">
    <property type="entry name" value="DEXHc_RHA-like"/>
    <property type="match status" value="1"/>
</dbReference>
<dbReference type="PANTHER" id="PTHR18934:SF145">
    <property type="entry name" value="ATP-DEPENDENT RNA HELICASE DHX57-RELATED"/>
    <property type="match status" value="1"/>
</dbReference>
<dbReference type="OMA" id="TFPVEMK"/>
<dbReference type="PANTHER" id="PTHR18934">
    <property type="entry name" value="ATP-DEPENDENT RNA HELICASE"/>
    <property type="match status" value="1"/>
</dbReference>
<keyword evidence="2" id="KW-0547">Nucleotide-binding</keyword>
<dbReference type="Gene3D" id="1.20.120.1080">
    <property type="match status" value="1"/>
</dbReference>
<dbReference type="InterPro" id="IPR014001">
    <property type="entry name" value="Helicase_ATP-bd"/>
</dbReference>
<dbReference type="FunFam" id="1.20.120.1080:FF:000002">
    <property type="entry name" value="Putative ATP-dependent RNA helicase DHX36"/>
    <property type="match status" value="1"/>
</dbReference>
<feature type="compositionally biased region" description="Low complexity" evidence="7">
    <location>
        <begin position="32"/>
        <end position="46"/>
    </location>
</feature>
<evidence type="ECO:0000259" key="9">
    <source>
        <dbReference type="PROSITE" id="PS51194"/>
    </source>
</evidence>
<feature type="compositionally biased region" description="Basic and acidic residues" evidence="7">
    <location>
        <begin position="60"/>
        <end position="75"/>
    </location>
</feature>
<comment type="catalytic activity">
    <reaction evidence="6">
        <text>ATP + H2O = ADP + phosphate + H(+)</text>
        <dbReference type="Rhea" id="RHEA:13065"/>
        <dbReference type="ChEBI" id="CHEBI:15377"/>
        <dbReference type="ChEBI" id="CHEBI:15378"/>
        <dbReference type="ChEBI" id="CHEBI:30616"/>
        <dbReference type="ChEBI" id="CHEBI:43474"/>
        <dbReference type="ChEBI" id="CHEBI:456216"/>
        <dbReference type="EC" id="3.6.4.13"/>
    </reaction>
</comment>
<feature type="region of interest" description="Disordered" evidence="7">
    <location>
        <begin position="381"/>
        <end position="401"/>
    </location>
</feature>
<keyword evidence="5" id="KW-0067">ATP-binding</keyword>
<dbReference type="FunFam" id="3.40.50.300:FF:000500">
    <property type="entry name" value="ATP-dependent RNA helicase DHX29"/>
    <property type="match status" value="1"/>
</dbReference>
<dbReference type="InterPro" id="IPR001650">
    <property type="entry name" value="Helicase_C-like"/>
</dbReference>
<dbReference type="SMART" id="SM00487">
    <property type="entry name" value="DEXDc"/>
    <property type="match status" value="1"/>
</dbReference>
<dbReference type="Pfam" id="PF21010">
    <property type="entry name" value="HA2_C"/>
    <property type="match status" value="1"/>
</dbReference>
<dbReference type="CDD" id="cd18791">
    <property type="entry name" value="SF2_C_RHA"/>
    <property type="match status" value="1"/>
</dbReference>
<dbReference type="GO" id="GO:0003724">
    <property type="term" value="F:RNA helicase activity"/>
    <property type="evidence" value="ECO:0007669"/>
    <property type="project" value="UniProtKB-EC"/>
</dbReference>
<evidence type="ECO:0000313" key="10">
    <source>
        <dbReference type="EMBL" id="CRG90467.1"/>
    </source>
</evidence>
<dbReference type="SMART" id="SM00490">
    <property type="entry name" value="HELICc"/>
    <property type="match status" value="1"/>
</dbReference>
<dbReference type="PROSITE" id="PS00690">
    <property type="entry name" value="DEAH_ATP_HELICASE"/>
    <property type="match status" value="1"/>
</dbReference>
<dbReference type="Proteomes" id="UP000054383">
    <property type="component" value="Unassembled WGS sequence"/>
</dbReference>
<dbReference type="EMBL" id="CVMT01000008">
    <property type="protein sequence ID" value="CRG90467.1"/>
    <property type="molecule type" value="Genomic_DNA"/>
</dbReference>
<evidence type="ECO:0000256" key="6">
    <source>
        <dbReference type="ARBA" id="ARBA00047984"/>
    </source>
</evidence>
<dbReference type="SUPFAM" id="SSF52540">
    <property type="entry name" value="P-loop containing nucleoside triphosphate hydrolases"/>
    <property type="match status" value="1"/>
</dbReference>
<feature type="region of interest" description="Disordered" evidence="7">
    <location>
        <begin position="248"/>
        <end position="293"/>
    </location>
</feature>
<keyword evidence="3" id="KW-0378">Hydrolase</keyword>
<evidence type="ECO:0000256" key="7">
    <source>
        <dbReference type="SAM" id="MobiDB-lite"/>
    </source>
</evidence>
<name>A0A0U1M4J8_TALIS</name>
<dbReference type="GO" id="GO:0003723">
    <property type="term" value="F:RNA binding"/>
    <property type="evidence" value="ECO:0007669"/>
    <property type="project" value="TreeGrafter"/>
</dbReference>
<evidence type="ECO:0000256" key="2">
    <source>
        <dbReference type="ARBA" id="ARBA00022741"/>
    </source>
</evidence>
<dbReference type="STRING" id="28573.A0A0U1M4J8"/>
<feature type="region of interest" description="Disordered" evidence="7">
    <location>
        <begin position="1"/>
        <end position="75"/>
    </location>
</feature>
<evidence type="ECO:0000256" key="3">
    <source>
        <dbReference type="ARBA" id="ARBA00022801"/>
    </source>
</evidence>
<dbReference type="Pfam" id="PF00270">
    <property type="entry name" value="DEAD"/>
    <property type="match status" value="1"/>
</dbReference>
<keyword evidence="4 10" id="KW-0347">Helicase</keyword>
<gene>
    <name evidence="10" type="ORF">PISL3812_07511</name>
</gene>
<dbReference type="EC" id="3.6.4.13" evidence="1"/>
<dbReference type="PROSITE" id="PS51194">
    <property type="entry name" value="HELICASE_CTER"/>
    <property type="match status" value="1"/>
</dbReference>
<evidence type="ECO:0000259" key="8">
    <source>
        <dbReference type="PROSITE" id="PS51192"/>
    </source>
</evidence>
<evidence type="ECO:0000256" key="1">
    <source>
        <dbReference type="ARBA" id="ARBA00012552"/>
    </source>
</evidence>